<dbReference type="RefSeq" id="WP_199385550.1">
    <property type="nucleotide sequence ID" value="NZ_JAEMHM010000016.1"/>
</dbReference>
<dbReference type="GO" id="GO:0015628">
    <property type="term" value="P:protein secretion by the type II secretion system"/>
    <property type="evidence" value="ECO:0007669"/>
    <property type="project" value="InterPro"/>
</dbReference>
<keyword evidence="1" id="KW-0812">Transmembrane</keyword>
<dbReference type="Gene3D" id="3.30.420.380">
    <property type="match status" value="1"/>
</dbReference>
<keyword evidence="1" id="KW-1133">Transmembrane helix</keyword>
<dbReference type="Proteomes" id="UP000636888">
    <property type="component" value="Unassembled WGS sequence"/>
</dbReference>
<keyword evidence="3" id="KW-1185">Reference proteome</keyword>
<evidence type="ECO:0000313" key="2">
    <source>
        <dbReference type="EMBL" id="MBJ6726635.1"/>
    </source>
</evidence>
<comment type="caution">
    <text evidence="2">The sequence shown here is derived from an EMBL/GenBank/DDBJ whole genome shotgun (WGS) entry which is preliminary data.</text>
</comment>
<name>A0A8J7M0Z4_9BACT</name>
<organism evidence="2 3">
    <name type="scientific">Geomesophilobacter sediminis</name>
    <dbReference type="NCBI Taxonomy" id="2798584"/>
    <lineage>
        <taxon>Bacteria</taxon>
        <taxon>Pseudomonadati</taxon>
        <taxon>Thermodesulfobacteriota</taxon>
        <taxon>Desulfuromonadia</taxon>
        <taxon>Geobacterales</taxon>
        <taxon>Geobacteraceae</taxon>
        <taxon>Geomesophilobacter</taxon>
    </lineage>
</organism>
<dbReference type="AlphaFoldDB" id="A0A8J7M0Z4"/>
<proteinExistence type="predicted"/>
<feature type="transmembrane region" description="Helical" evidence="1">
    <location>
        <begin position="274"/>
        <end position="294"/>
    </location>
</feature>
<protein>
    <submittedName>
        <fullName evidence="2">General secretion pathway protein GspL</fullName>
    </submittedName>
</protein>
<dbReference type="InterPro" id="IPR043129">
    <property type="entry name" value="ATPase_NBD"/>
</dbReference>
<dbReference type="SUPFAM" id="SSF53067">
    <property type="entry name" value="Actin-like ATPase domain"/>
    <property type="match status" value="1"/>
</dbReference>
<keyword evidence="1" id="KW-0472">Membrane</keyword>
<reference evidence="2" key="1">
    <citation type="submission" date="2020-12" db="EMBL/GenBank/DDBJ databases">
        <title>Geomonas sp. Red875, isolated from river sediment.</title>
        <authorList>
            <person name="Xu Z."/>
            <person name="Zhang Z."/>
            <person name="Masuda Y."/>
            <person name="Itoh H."/>
            <person name="Senoo K."/>
        </authorList>
    </citation>
    <scope>NUCLEOTIDE SEQUENCE</scope>
    <source>
        <strain evidence="2">Red875</strain>
    </source>
</reference>
<sequence>MDLLVIQLKKDEAILATFRRKRATVGFLGAERHSFASETELDEILRRQPVQERRVILLLPPEQLFLREVELPISDRDKVRELLPMELRGETLLDTDALVFDALPIADGKFLAVWGKNKELSDVIDRLAAAGLEPEVVTASLFHWDKLAPAAGTCVVTDGEAVAAYRDRTPLFFRPLRADGGAAELERTVAAIEIAKGITVENVLRYAPDAEERVLPTSEVSEAFGDDLHAIVALAGAYATAAAVADGSAVNLRRGPLAYTAGTAKFYKQLRVPALLAACLVLLAFGEVGVRYYLVQKDLTSLDNTVKGIYREVFPTRKNAVDEVAEIKGEIKKLEGAKATSNTMQLLKDLADAKGDDVTGFYETEIDGTEVRLKGDARTMQAANDFKTRAAKLFDSGEVSQVQSRPDGSVTFSYRGKLKGVTR</sequence>
<evidence type="ECO:0000313" key="3">
    <source>
        <dbReference type="Proteomes" id="UP000636888"/>
    </source>
</evidence>
<dbReference type="GO" id="GO:0015627">
    <property type="term" value="C:type II protein secretion system complex"/>
    <property type="evidence" value="ECO:0007669"/>
    <property type="project" value="InterPro"/>
</dbReference>
<dbReference type="EMBL" id="JAEMHM010000016">
    <property type="protein sequence ID" value="MBJ6726635.1"/>
    <property type="molecule type" value="Genomic_DNA"/>
</dbReference>
<evidence type="ECO:0000256" key="1">
    <source>
        <dbReference type="SAM" id="Phobius"/>
    </source>
</evidence>
<dbReference type="InterPro" id="IPR007812">
    <property type="entry name" value="T2SS_protein-GspL"/>
</dbReference>
<dbReference type="NCBIfam" id="TIGR01709">
    <property type="entry name" value="typeII_sec_gspL"/>
    <property type="match status" value="1"/>
</dbReference>
<gene>
    <name evidence="2" type="ORF">JFN93_18130</name>
</gene>
<dbReference type="GO" id="GO:0009276">
    <property type="term" value="C:Gram-negative-bacterium-type cell wall"/>
    <property type="evidence" value="ECO:0007669"/>
    <property type="project" value="InterPro"/>
</dbReference>
<accession>A0A8J7M0Z4</accession>